<evidence type="ECO:0000259" key="3">
    <source>
        <dbReference type="Pfam" id="PF24755"/>
    </source>
</evidence>
<protein>
    <submittedName>
        <fullName evidence="4">Stage V sporulation protein R</fullName>
    </submittedName>
</protein>
<proteinExistence type="predicted"/>
<evidence type="ECO:0000313" key="4">
    <source>
        <dbReference type="EMBL" id="ATY84182.1"/>
    </source>
</evidence>
<feature type="region of interest" description="Disordered" evidence="1">
    <location>
        <begin position="165"/>
        <end position="187"/>
    </location>
</feature>
<feature type="domain" description="SpoVR protein-like N-terminal" evidence="2">
    <location>
        <begin position="8"/>
        <end position="391"/>
    </location>
</feature>
<evidence type="ECO:0000313" key="5">
    <source>
        <dbReference type="Proteomes" id="UP000231932"/>
    </source>
</evidence>
<sequence length="464" mass="54163">MSLSALERSRLETAIERITETALNLGLQPFPMRYEITPVDVLYTIGAYGMPTRFSHWSFGKAFYRMKMQYDLGLSKIYELVINTNPCYAFLLDTNTLVQNELIVAHVLGHSDFFRNNAYFQRTPRDMVDRMAAAADRIRQYEREFGTEAVESFLDAALAIQEHIDPSHFSNPGQEKDLSEGTKGPGPYDDLWALDREPMVDEKEEALRTVMRQIKERADARKRGKRPEKDLLMFLMDNSPVLEDWQRDVLTIVRQEMLYFWPQLETKIINEGWATFWHLRIMREFDLDPAESFEFAKLHAGVVAPSPVQVNPYAVGLAILEDIDNRLGREALFEVREIESDQSLLRNYLTKEIVDRLDLYLYQRVGSEYRVVDKDWEAVRDRLITARNNGGFPYIVVMDGDHENRGELYLRHEFEGAELDLKYVEKTLPYVHALWGRPVHLETVVDGLRVQFTCQEDRVTRRFL</sequence>
<feature type="domain" description="SpoVR-like C-terminal" evidence="3">
    <location>
        <begin position="393"/>
        <end position="444"/>
    </location>
</feature>
<keyword evidence="5" id="KW-1185">Reference proteome</keyword>
<dbReference type="InterPro" id="IPR056174">
    <property type="entry name" value="SpoVR_N"/>
</dbReference>
<dbReference type="KEGG" id="kyr:CVV65_03800"/>
<dbReference type="PANTHER" id="PTHR30029:SF2">
    <property type="entry name" value="STAGE V SPORULATION PROTEIN R"/>
    <property type="match status" value="1"/>
</dbReference>
<dbReference type="PANTHER" id="PTHR30029">
    <property type="entry name" value="STAGE V SPORULATION PROTEIN R"/>
    <property type="match status" value="1"/>
</dbReference>
<dbReference type="InterPro" id="IPR007390">
    <property type="entry name" value="Spore_V_R"/>
</dbReference>
<gene>
    <name evidence="4" type="ORF">CVV65_03800</name>
</gene>
<dbReference type="Pfam" id="PF04293">
    <property type="entry name" value="SpoVR"/>
    <property type="match status" value="1"/>
</dbReference>
<evidence type="ECO:0000259" key="2">
    <source>
        <dbReference type="Pfam" id="PF04293"/>
    </source>
</evidence>
<organism evidence="4 5">
    <name type="scientific">Kyrpidia spormannii</name>
    <dbReference type="NCBI Taxonomy" id="2055160"/>
    <lineage>
        <taxon>Bacteria</taxon>
        <taxon>Bacillati</taxon>
        <taxon>Bacillota</taxon>
        <taxon>Bacilli</taxon>
        <taxon>Bacillales</taxon>
        <taxon>Alicyclobacillaceae</taxon>
        <taxon>Kyrpidia</taxon>
    </lineage>
</organism>
<dbReference type="EMBL" id="CP024955">
    <property type="protein sequence ID" value="ATY84182.1"/>
    <property type="molecule type" value="Genomic_DNA"/>
</dbReference>
<dbReference type="RefSeq" id="WP_100667010.1">
    <property type="nucleotide sequence ID" value="NZ_CP024955.1"/>
</dbReference>
<accession>A0A2K8N6V1</accession>
<dbReference type="AlphaFoldDB" id="A0A2K8N6V1"/>
<name>A0A2K8N6V1_9BACL</name>
<dbReference type="InterPro" id="IPR057008">
    <property type="entry name" value="SpoVR-like_C"/>
</dbReference>
<evidence type="ECO:0000256" key="1">
    <source>
        <dbReference type="SAM" id="MobiDB-lite"/>
    </source>
</evidence>
<dbReference type="OrthoDB" id="9784270at2"/>
<reference evidence="5" key="1">
    <citation type="submission" date="2017-11" db="EMBL/GenBank/DDBJ databases">
        <title>Complete Genome Sequence of Kyrpidia sp. Strain EA-1, a thermophilic, hydrogen-oxidizing Bacterium, isolated from the Azores.</title>
        <authorList>
            <person name="Reiner J.E."/>
            <person name="Lapp C.J."/>
            <person name="Bunk B."/>
            <person name="Gescher J."/>
        </authorList>
    </citation>
    <scope>NUCLEOTIDE SEQUENCE [LARGE SCALE GENOMIC DNA]</scope>
    <source>
        <strain evidence="5">EA-1</strain>
    </source>
</reference>
<dbReference type="Proteomes" id="UP000231932">
    <property type="component" value="Chromosome"/>
</dbReference>
<dbReference type="Pfam" id="PF24755">
    <property type="entry name" value="SpoVR_C"/>
    <property type="match status" value="1"/>
</dbReference>